<reference evidence="7 8" key="1">
    <citation type="submission" date="2016-09" db="EMBL/GenBank/DDBJ databases">
        <title>Genomic Taxonomy of the Vibrionaceae.</title>
        <authorList>
            <person name="Gonzalez-Castillo A."/>
            <person name="Gomez-Gil B."/>
            <person name="Enciso-Ibarra K."/>
        </authorList>
    </citation>
    <scope>NUCLEOTIDE SEQUENCE [LARGE SCALE GENOMIC DNA]</scope>
    <source>
        <strain evidence="6 7">CAIM 1902</strain>
        <strain evidence="5 8">CAIM 703</strain>
    </source>
</reference>
<evidence type="ECO:0000256" key="2">
    <source>
        <dbReference type="ARBA" id="ARBA00022803"/>
    </source>
</evidence>
<dbReference type="SMART" id="SM00028">
    <property type="entry name" value="TPR"/>
    <property type="match status" value="1"/>
</dbReference>
<evidence type="ECO:0000256" key="1">
    <source>
        <dbReference type="ARBA" id="ARBA00022737"/>
    </source>
</evidence>
<name>A0A1Q9HM51_9VIBR</name>
<dbReference type="Gene3D" id="1.25.40.10">
    <property type="entry name" value="Tetratricopeptide repeat domain"/>
    <property type="match status" value="1"/>
</dbReference>
<sequence length="176" mass="19762">MKKVIIASALLAVPVWFVLRGEPPVPEVLDNDIFSHQQQMLALQNQLKADPNQAELWFQLGHGYLNQQEFQSALTCFDYAVRLNPTPTANQLSAKATALYYLNKQHMTDEVTTLLDAALAQDANNLTALTLIASDHYISLRYAQAVEVWTQLLESSNPELDRESVIHALNQAKQML</sequence>
<gene>
    <name evidence="6" type="ORF">BIY20_00255</name>
    <name evidence="5" type="ORF">BIY22_17380</name>
</gene>
<keyword evidence="2 3" id="KW-0802">TPR repeat</keyword>
<dbReference type="InterPro" id="IPR011990">
    <property type="entry name" value="TPR-like_helical_dom_sf"/>
</dbReference>
<feature type="repeat" description="TPR" evidence="3">
    <location>
        <begin position="54"/>
        <end position="87"/>
    </location>
</feature>
<keyword evidence="1" id="KW-0677">Repeat</keyword>
<evidence type="ECO:0000259" key="4">
    <source>
        <dbReference type="Pfam" id="PF23914"/>
    </source>
</evidence>
<dbReference type="STRING" id="1381081.BIY22_17380"/>
<proteinExistence type="predicted"/>
<evidence type="ECO:0000313" key="6">
    <source>
        <dbReference type="EMBL" id="OLQ94758.1"/>
    </source>
</evidence>
<dbReference type="EMBL" id="MJMJ01000007">
    <property type="protein sequence ID" value="OLQ91727.1"/>
    <property type="molecule type" value="Genomic_DNA"/>
</dbReference>
<dbReference type="GO" id="GO:0005886">
    <property type="term" value="C:plasma membrane"/>
    <property type="evidence" value="ECO:0007669"/>
    <property type="project" value="TreeGrafter"/>
</dbReference>
<evidence type="ECO:0000313" key="8">
    <source>
        <dbReference type="Proteomes" id="UP000186313"/>
    </source>
</evidence>
<dbReference type="PROSITE" id="PS50005">
    <property type="entry name" value="TPR"/>
    <property type="match status" value="1"/>
</dbReference>
<dbReference type="PANTHER" id="PTHR47870">
    <property type="entry name" value="CYTOCHROME C-TYPE BIOGENESIS PROTEIN CCMH"/>
    <property type="match status" value="1"/>
</dbReference>
<dbReference type="Pfam" id="PF23914">
    <property type="entry name" value="TPR_CcmH_CycH"/>
    <property type="match status" value="1"/>
</dbReference>
<dbReference type="InterPro" id="IPR019734">
    <property type="entry name" value="TPR_rpt"/>
</dbReference>
<evidence type="ECO:0000256" key="3">
    <source>
        <dbReference type="PROSITE-ProRule" id="PRU00339"/>
    </source>
</evidence>
<protein>
    <submittedName>
        <fullName evidence="5">Nitrite reductase</fullName>
    </submittedName>
</protein>
<feature type="domain" description="Cytochrome c-type biogenesis protein H TPR" evidence="4">
    <location>
        <begin position="37"/>
        <end position="158"/>
    </location>
</feature>
<dbReference type="AlphaFoldDB" id="A0A1Q9HM51"/>
<evidence type="ECO:0000313" key="5">
    <source>
        <dbReference type="EMBL" id="OLQ91727.1"/>
    </source>
</evidence>
<dbReference type="InterPro" id="IPR051263">
    <property type="entry name" value="C-type_cytochrome_biogenesis"/>
</dbReference>
<keyword evidence="7" id="KW-1185">Reference proteome</keyword>
<dbReference type="PROSITE" id="PS50293">
    <property type="entry name" value="TPR_REGION"/>
    <property type="match status" value="1"/>
</dbReference>
<comment type="caution">
    <text evidence="5">The sequence shown here is derived from an EMBL/GenBank/DDBJ whole genome shotgun (WGS) entry which is preliminary data.</text>
</comment>
<dbReference type="EMBL" id="MJMH01000111">
    <property type="protein sequence ID" value="OLQ94758.1"/>
    <property type="molecule type" value="Genomic_DNA"/>
</dbReference>
<dbReference type="Proteomes" id="UP000186313">
    <property type="component" value="Unassembled WGS sequence"/>
</dbReference>
<dbReference type="InterPro" id="IPR056413">
    <property type="entry name" value="TPR_CcmH_CycH"/>
</dbReference>
<dbReference type="RefSeq" id="WP_075706743.1">
    <property type="nucleotide sequence ID" value="NZ_AP019654.1"/>
</dbReference>
<dbReference type="SUPFAM" id="SSF48452">
    <property type="entry name" value="TPR-like"/>
    <property type="match status" value="1"/>
</dbReference>
<dbReference type="Proteomes" id="UP000186039">
    <property type="component" value="Unassembled WGS sequence"/>
</dbReference>
<organism evidence="5 8">
    <name type="scientific">Vibrio panuliri</name>
    <dbReference type="NCBI Taxonomy" id="1381081"/>
    <lineage>
        <taxon>Bacteria</taxon>
        <taxon>Pseudomonadati</taxon>
        <taxon>Pseudomonadota</taxon>
        <taxon>Gammaproteobacteria</taxon>
        <taxon>Vibrionales</taxon>
        <taxon>Vibrionaceae</taxon>
        <taxon>Vibrio</taxon>
    </lineage>
</organism>
<dbReference type="PANTHER" id="PTHR47870:SF2">
    <property type="entry name" value="FORMATE-DEPENDENT NITRITE REDUCTASE COMPLEX SUBUNIT NRFF"/>
    <property type="match status" value="1"/>
</dbReference>
<evidence type="ECO:0000313" key="7">
    <source>
        <dbReference type="Proteomes" id="UP000186039"/>
    </source>
</evidence>
<dbReference type="OrthoDB" id="9776053at2"/>
<accession>A0A1Q9HM51</accession>